<dbReference type="Pfam" id="PF00533">
    <property type="entry name" value="BRCT"/>
    <property type="match status" value="1"/>
</dbReference>
<dbReference type="RefSeq" id="XP_006818703.1">
    <property type="nucleotide sequence ID" value="XM_006818640.1"/>
</dbReference>
<dbReference type="SMART" id="SM00609">
    <property type="entry name" value="VIT"/>
    <property type="match status" value="1"/>
</dbReference>
<name>A0ABM0MFB2_SACKO</name>
<evidence type="ECO:0000259" key="12">
    <source>
        <dbReference type="PROSITE" id="PS51060"/>
    </source>
</evidence>
<dbReference type="InterPro" id="IPR036616">
    <property type="entry name" value="Poly(ADP-ribose)pol_reg_dom_sf"/>
</dbReference>
<dbReference type="Gene3D" id="1.20.142.10">
    <property type="entry name" value="Poly(ADP-ribose) polymerase, regulatory domain"/>
    <property type="match status" value="1"/>
</dbReference>
<evidence type="ECO:0000256" key="7">
    <source>
        <dbReference type="ARBA" id="ARBA00024347"/>
    </source>
</evidence>
<dbReference type="SUPFAM" id="SSF53300">
    <property type="entry name" value="vWA-like"/>
    <property type="match status" value="1"/>
</dbReference>
<dbReference type="CDD" id="cd17726">
    <property type="entry name" value="BRCT_PARP4_like"/>
    <property type="match status" value="1"/>
</dbReference>
<dbReference type="Pfam" id="PF08487">
    <property type="entry name" value="VIT"/>
    <property type="match status" value="1"/>
</dbReference>
<evidence type="ECO:0000259" key="10">
    <source>
        <dbReference type="PROSITE" id="PS50234"/>
    </source>
</evidence>
<accession>A0ABM0MFB2</accession>
<dbReference type="PANTHER" id="PTHR46530">
    <property type="entry name" value="PROTEIN MONO-ADP-RIBOSYLTRANSFERASE PARP4"/>
    <property type="match status" value="1"/>
</dbReference>
<evidence type="ECO:0000259" key="13">
    <source>
        <dbReference type="PROSITE" id="PS51468"/>
    </source>
</evidence>
<dbReference type="InterPro" id="IPR004102">
    <property type="entry name" value="Poly(ADP-ribose)pol_reg_dom"/>
</dbReference>
<dbReference type="InterPro" id="IPR002035">
    <property type="entry name" value="VWF_A"/>
</dbReference>
<dbReference type="PROSITE" id="PS51468">
    <property type="entry name" value="VIT"/>
    <property type="match status" value="1"/>
</dbReference>
<feature type="domain" description="VWFA" evidence="10">
    <location>
        <begin position="851"/>
        <end position="1019"/>
    </location>
</feature>
<proteinExistence type="inferred from homology"/>
<dbReference type="PROSITE" id="PS51059">
    <property type="entry name" value="PARP_CATALYTIC"/>
    <property type="match status" value="1"/>
</dbReference>
<feature type="domain" description="BRCT" evidence="9">
    <location>
        <begin position="1"/>
        <end position="94"/>
    </location>
</feature>
<dbReference type="InterPro" id="IPR036465">
    <property type="entry name" value="vWFA_dom_sf"/>
</dbReference>
<dbReference type="Proteomes" id="UP000694865">
    <property type="component" value="Unplaced"/>
</dbReference>
<dbReference type="InterPro" id="IPR012317">
    <property type="entry name" value="Poly(ADP-ribose)pol_cat_dom"/>
</dbReference>
<evidence type="ECO:0000256" key="8">
    <source>
        <dbReference type="RuleBase" id="RU362114"/>
    </source>
</evidence>
<keyword evidence="6" id="KW-0539">Nucleus</keyword>
<dbReference type="Pfam" id="PF13768">
    <property type="entry name" value="VWA_3"/>
    <property type="match status" value="1"/>
</dbReference>
<dbReference type="PROSITE" id="PS50234">
    <property type="entry name" value="VWFA"/>
    <property type="match status" value="1"/>
</dbReference>
<dbReference type="GeneID" id="100373327"/>
<dbReference type="InterPro" id="IPR001357">
    <property type="entry name" value="BRCT_dom"/>
</dbReference>
<keyword evidence="2 8" id="KW-0328">Glycosyltransferase</keyword>
<dbReference type="SUPFAM" id="SSF47587">
    <property type="entry name" value="Domain of poly(ADP-ribose) polymerase"/>
    <property type="match status" value="1"/>
</dbReference>
<evidence type="ECO:0000256" key="3">
    <source>
        <dbReference type="ARBA" id="ARBA00022679"/>
    </source>
</evidence>
<dbReference type="SUPFAM" id="SSF52113">
    <property type="entry name" value="BRCT domain"/>
    <property type="match status" value="1"/>
</dbReference>
<protein>
    <recommendedName>
        <fullName evidence="8">Poly [ADP-ribose] polymerase</fullName>
        <shortName evidence="8">PARP</shortName>
        <ecNumber evidence="8">2.4.2.-</ecNumber>
    </recommendedName>
</protein>
<dbReference type="InterPro" id="IPR031273">
    <property type="entry name" value="PARP4"/>
</dbReference>
<dbReference type="Gene3D" id="3.90.228.10">
    <property type="match status" value="1"/>
</dbReference>
<evidence type="ECO:0000256" key="1">
    <source>
        <dbReference type="ARBA" id="ARBA00004123"/>
    </source>
</evidence>
<keyword evidence="4" id="KW-0548">Nucleotidyltransferase</keyword>
<dbReference type="Gene3D" id="3.40.50.10190">
    <property type="entry name" value="BRCT domain"/>
    <property type="match status" value="1"/>
</dbReference>
<dbReference type="SMART" id="SM00292">
    <property type="entry name" value="BRCT"/>
    <property type="match status" value="1"/>
</dbReference>
<sequence>MGIFTKCQITLELGTSIQFKKKQEIKKKITENDGIISYIITKKTTHLVVSNPEKADTSYKMRQAIKYDIPVVSMDFIYQCVEKQKLLDPDQYIVYGTSRTGEFSSGKIVDRYEVAKSAVLCSQRKDHENGQTNFCVLEIHIVPIDDINDDKSGDSSYKYRVFTHSGILDEMKNEDCGSKECRYFESSDEALDCYTHLYEQQESKPHNLRKTQKMISRNIGSRKFRKVMLEMQEGWSLSSGVSALVEHVWEEATGQLEDILSVSVESLKTENVEKAEALLLQLKRALDNVLSDSEIMELSKEFYSFIPHKEDFKVINSKSVIAKKQELCQLIRDIVSVSEATDWSTRSDVEAKYKALRCHIEHLENEDDSEYKNIKDLVISSQICDTKIKIENIYAVVRSIEESFFTQNTGNVRLLFHASKPVNFVGILSRGLLLPRVVVDDFGGTRTDPGMLGHGIYFADSSSTSAKYSLPSTKSGCRFMLVNEVALGRCKEFNQYCKNLTAAPDGFDSVHGVRGTKQQSSDFKDDEYVVYNTNQQRIRYLVEFTLPSDTVKSLSSRSVTFGVTDDSSSESSIELNDVHCISDPMSKVKPGLVSTSDSPVPLKSVNVRARIMDLVAQVIVLQAYTNENSVAIEAKYVFPLDTMAAVVGFEAFINGKHIIGEVKEKETAHREYKEAISEGHGAYLMDEETPDVFTVSVGNLPPKASVLIKITYVTELSVDGEKILFFLPGSVAPWTKDTALSQEIQKDVKTVKVDKVGHGSVSVQASIEMPFDIRNLESPTHEINIKRTATKAVVELVKDSVLGDSFQLLIGLAEIHVPRMWVEKHPDKQDSQACMLTFYPEFEADSVADCEVIFLVDLSNSMKSCSLEAQKVIMLCVLNLPDTYRFNIVVFGTAYDELFPSSRLKSKSTLRAAKDFAARCFANMGNTEAWRPLHSFYCLRPSQGVRNVFLISDGHINNQESTIEDVRKNCQHTRVFTFGVSCTANHHILQSMARVGAGAYEYFDSKTKSKWERKVKSQISKAAQPVLTSVNVEWQQFDSNSPIPVQAPSHIVSLFSGSRQVVYGFVPHCTQATLKAEIDDHFVSTMVSTADLNITEGKILHQLTARAIIRDWEDGTLDIDRTEHEVKKTEQKDYIINISKEFSIVTQFTSFVAIEKREKEEDLSPQGPSIEELVAKEDVDILMYVGWEEGKKDKEIKLSGEEQIKQLLDGAKKDETLSNILKAERSYQQAYEVATKELSASHPLRILCDVLIVGLTVDLVCLECDILVVGLTVDLVCLECDVLVVGLTMDLVCLECKLALPKTPLNADRK</sequence>
<evidence type="ECO:0000259" key="11">
    <source>
        <dbReference type="PROSITE" id="PS51059"/>
    </source>
</evidence>
<feature type="domain" description="VIT" evidence="13">
    <location>
        <begin position="586"/>
        <end position="714"/>
    </location>
</feature>
<keyword evidence="5 8" id="KW-0520">NAD</keyword>
<evidence type="ECO:0000256" key="4">
    <source>
        <dbReference type="ARBA" id="ARBA00022695"/>
    </source>
</evidence>
<dbReference type="SUPFAM" id="SSF56399">
    <property type="entry name" value="ADP-ribosylation"/>
    <property type="match status" value="1"/>
</dbReference>
<evidence type="ECO:0000256" key="5">
    <source>
        <dbReference type="ARBA" id="ARBA00023027"/>
    </source>
</evidence>
<dbReference type="Gene3D" id="3.40.50.410">
    <property type="entry name" value="von Willebrand factor, type A domain"/>
    <property type="match status" value="1"/>
</dbReference>
<gene>
    <name evidence="15" type="primary">LOC100373327</name>
</gene>
<dbReference type="InterPro" id="IPR013694">
    <property type="entry name" value="VIT"/>
</dbReference>
<comment type="similarity">
    <text evidence="7">Belongs to the ARTD/PARP family.</text>
</comment>
<keyword evidence="14" id="KW-1185">Reference proteome</keyword>
<keyword evidence="3 8" id="KW-0808">Transferase</keyword>
<dbReference type="PANTHER" id="PTHR46530:SF1">
    <property type="entry name" value="PROTEIN MONO-ADP-RIBOSYLTRANSFERASE PARP4"/>
    <property type="match status" value="1"/>
</dbReference>
<feature type="domain" description="PARP alpha-helical" evidence="12">
    <location>
        <begin position="220"/>
        <end position="342"/>
    </location>
</feature>
<feature type="domain" description="PARP catalytic" evidence="11">
    <location>
        <begin position="347"/>
        <end position="553"/>
    </location>
</feature>
<reference evidence="15" key="1">
    <citation type="submission" date="2025-08" db="UniProtKB">
        <authorList>
            <consortium name="RefSeq"/>
        </authorList>
    </citation>
    <scope>IDENTIFICATION</scope>
    <source>
        <tissue evidence="15">Testes</tissue>
    </source>
</reference>
<dbReference type="PROSITE" id="PS50172">
    <property type="entry name" value="BRCT"/>
    <property type="match status" value="1"/>
</dbReference>
<evidence type="ECO:0000259" key="9">
    <source>
        <dbReference type="PROSITE" id="PS50172"/>
    </source>
</evidence>
<evidence type="ECO:0000313" key="14">
    <source>
        <dbReference type="Proteomes" id="UP000694865"/>
    </source>
</evidence>
<dbReference type="Pfam" id="PF02877">
    <property type="entry name" value="PARP_reg"/>
    <property type="match status" value="1"/>
</dbReference>
<dbReference type="InterPro" id="IPR036420">
    <property type="entry name" value="BRCT_dom_sf"/>
</dbReference>
<evidence type="ECO:0000256" key="2">
    <source>
        <dbReference type="ARBA" id="ARBA00022676"/>
    </source>
</evidence>
<organism evidence="14 15">
    <name type="scientific">Saccoglossus kowalevskii</name>
    <name type="common">Acorn worm</name>
    <dbReference type="NCBI Taxonomy" id="10224"/>
    <lineage>
        <taxon>Eukaryota</taxon>
        <taxon>Metazoa</taxon>
        <taxon>Hemichordata</taxon>
        <taxon>Enteropneusta</taxon>
        <taxon>Harrimaniidae</taxon>
        <taxon>Saccoglossus</taxon>
    </lineage>
</organism>
<dbReference type="PROSITE" id="PS51060">
    <property type="entry name" value="PARP_ALPHA_HD"/>
    <property type="match status" value="1"/>
</dbReference>
<dbReference type="EC" id="2.4.2.-" evidence="8"/>
<dbReference type="Pfam" id="PF00644">
    <property type="entry name" value="PARP"/>
    <property type="match status" value="1"/>
</dbReference>
<comment type="subcellular location">
    <subcellularLocation>
        <location evidence="1">Nucleus</location>
    </subcellularLocation>
</comment>
<evidence type="ECO:0000256" key="6">
    <source>
        <dbReference type="ARBA" id="ARBA00023242"/>
    </source>
</evidence>
<evidence type="ECO:0000313" key="15">
    <source>
        <dbReference type="RefSeq" id="XP_006818703.1"/>
    </source>
</evidence>